<accession>F8NZW6</accession>
<dbReference type="EMBL" id="GL945435">
    <property type="protein sequence ID" value="EGO24087.1"/>
    <property type="molecule type" value="Genomic_DNA"/>
</dbReference>
<proteinExistence type="predicted"/>
<evidence type="ECO:0000313" key="1">
    <source>
        <dbReference type="EMBL" id="EGO24087.1"/>
    </source>
</evidence>
<protein>
    <submittedName>
        <fullName evidence="1">Uncharacterized protein</fullName>
    </submittedName>
</protein>
<dbReference type="GeneID" id="18812814"/>
<dbReference type="AlphaFoldDB" id="F8NZW6"/>
<sequence length="165" mass="18450">MPPQTIQAYPPSTKILFGNCDTVLIHTGMGGGISNLQVAQVCLIFQPVGSSAVWDAEVFLVFVYAESFEFAGLHRDTNGTILQEPDVQMFLLQRGYRPTNPSGKTVKAGGIYQLDAVFIPVDIIPVFRKVMDRRLNATNCHELPTTFYLNNFSDKETYNTFMSEF</sequence>
<dbReference type="KEGG" id="sla:SERLADRAFT_409242"/>
<dbReference type="HOGENOM" id="CLU_1611793_0_0_1"/>
<gene>
    <name evidence="1" type="ORF">SERLADRAFT_409242</name>
</gene>
<dbReference type="OrthoDB" id="2688098at2759"/>
<dbReference type="RefSeq" id="XP_007319849.1">
    <property type="nucleotide sequence ID" value="XM_007319787.1"/>
</dbReference>
<dbReference type="Proteomes" id="UP000008064">
    <property type="component" value="Unassembled WGS sequence"/>
</dbReference>
<organism>
    <name type="scientific">Serpula lacrymans var. lacrymans (strain S7.9)</name>
    <name type="common">Dry rot fungus</name>
    <dbReference type="NCBI Taxonomy" id="578457"/>
    <lineage>
        <taxon>Eukaryota</taxon>
        <taxon>Fungi</taxon>
        <taxon>Dikarya</taxon>
        <taxon>Basidiomycota</taxon>
        <taxon>Agaricomycotina</taxon>
        <taxon>Agaricomycetes</taxon>
        <taxon>Agaricomycetidae</taxon>
        <taxon>Boletales</taxon>
        <taxon>Coniophorineae</taxon>
        <taxon>Serpulaceae</taxon>
        <taxon>Serpula</taxon>
    </lineage>
</organism>
<reference evidence="1" key="1">
    <citation type="submission" date="2011-04" db="EMBL/GenBank/DDBJ databases">
        <title>Evolution of plant cell wall degrading machinery underlies the functional diversity of forest fungi.</title>
        <authorList>
            <consortium name="US DOE Joint Genome Institute (JGI-PGF)"/>
            <person name="Eastwood D.C."/>
            <person name="Floudas D."/>
            <person name="Binder M."/>
            <person name="Majcherczyk A."/>
            <person name="Schneider P."/>
            <person name="Aerts A."/>
            <person name="Asiegbu F.O."/>
            <person name="Baker S.E."/>
            <person name="Barry K."/>
            <person name="Bendiksby M."/>
            <person name="Blumentritt M."/>
            <person name="Coutinho P.M."/>
            <person name="Cullen D."/>
            <person name="Cullen D."/>
            <person name="Gathman A."/>
            <person name="Goodell B."/>
            <person name="Henrissat B."/>
            <person name="Ihrmark K."/>
            <person name="Kauserud H."/>
            <person name="Kohler A."/>
            <person name="LaButti K."/>
            <person name="Lapidus A."/>
            <person name="Lavin J.L."/>
            <person name="Lee Y.-H."/>
            <person name="Lindquist E."/>
            <person name="Lilly W."/>
            <person name="Lucas S."/>
            <person name="Morin E."/>
            <person name="Murat C."/>
            <person name="Oguiza J.A."/>
            <person name="Park J."/>
            <person name="Pisabarro A.G."/>
            <person name="Riley R."/>
            <person name="Rosling A."/>
            <person name="Salamov A."/>
            <person name="Schmidt O."/>
            <person name="Schmutz J."/>
            <person name="Skrede I."/>
            <person name="Stenlid J."/>
            <person name="Wiebenga A."/>
            <person name="Xie X."/>
            <person name="Kues U."/>
            <person name="Hibbett D.S."/>
            <person name="Hoffmeister D."/>
            <person name="Hogberg N."/>
            <person name="Martin F."/>
            <person name="Grigoriev I.V."/>
            <person name="Watkinson S.C."/>
        </authorList>
    </citation>
    <scope>NUCLEOTIDE SEQUENCE</scope>
    <source>
        <strain evidence="1">S7.9</strain>
    </source>
</reference>
<name>F8NZW6_SERL9</name>